<evidence type="ECO:0000313" key="2">
    <source>
        <dbReference type="Proteomes" id="UP000694414"/>
    </source>
</evidence>
<name>A0A8C9B2T7_PROSS</name>
<dbReference type="GO" id="GO:0051016">
    <property type="term" value="P:barbed-end actin filament capping"/>
    <property type="evidence" value="ECO:0007669"/>
    <property type="project" value="TreeGrafter"/>
</dbReference>
<reference evidence="1" key="1">
    <citation type="submission" date="2025-08" db="UniProtKB">
        <authorList>
            <consortium name="Ensembl"/>
        </authorList>
    </citation>
    <scope>IDENTIFICATION</scope>
</reference>
<accession>A0A8C9B2T7</accession>
<protein>
    <submittedName>
        <fullName evidence="1">Uncharacterized protein</fullName>
    </submittedName>
</protein>
<dbReference type="AlphaFoldDB" id="A0A8C9B2T7"/>
<dbReference type="GO" id="GO:0014069">
    <property type="term" value="C:postsynaptic density"/>
    <property type="evidence" value="ECO:0007669"/>
    <property type="project" value="TreeGrafter"/>
</dbReference>
<dbReference type="GO" id="GO:0051015">
    <property type="term" value="F:actin filament binding"/>
    <property type="evidence" value="ECO:0007669"/>
    <property type="project" value="TreeGrafter"/>
</dbReference>
<evidence type="ECO:0000313" key="1">
    <source>
        <dbReference type="Ensembl" id="ENSPSMP00000037977.1"/>
    </source>
</evidence>
<proteinExistence type="predicted"/>
<dbReference type="Ensembl" id="ENSPSMT00000043718.1">
    <property type="protein sequence ID" value="ENSPSMP00000037977.1"/>
    <property type="gene ID" value="ENSPSMG00000026043.1"/>
</dbReference>
<dbReference type="Proteomes" id="UP000694414">
    <property type="component" value="Unplaced"/>
</dbReference>
<dbReference type="PANTHER" id="PTHR10672">
    <property type="entry name" value="ADDUCIN"/>
    <property type="match status" value="1"/>
</dbReference>
<dbReference type="GO" id="GO:0005886">
    <property type="term" value="C:plasma membrane"/>
    <property type="evidence" value="ECO:0007669"/>
    <property type="project" value="TreeGrafter"/>
</dbReference>
<reference evidence="1" key="2">
    <citation type="submission" date="2025-09" db="UniProtKB">
        <authorList>
            <consortium name="Ensembl"/>
        </authorList>
    </citation>
    <scope>IDENTIFICATION</scope>
</reference>
<sequence>REGGRETHSFSSPPLSLGMITPINDLLGADTPSYMKGETLTSRKLSSLYRLADLFGWAHLAGTRISRLSWGT</sequence>
<organism evidence="1 2">
    <name type="scientific">Prolemur simus</name>
    <name type="common">Greater bamboo lemur</name>
    <name type="synonym">Hapalemur simus</name>
    <dbReference type="NCBI Taxonomy" id="1328070"/>
    <lineage>
        <taxon>Eukaryota</taxon>
        <taxon>Metazoa</taxon>
        <taxon>Chordata</taxon>
        <taxon>Craniata</taxon>
        <taxon>Vertebrata</taxon>
        <taxon>Euteleostomi</taxon>
        <taxon>Mammalia</taxon>
        <taxon>Eutheria</taxon>
        <taxon>Euarchontoglires</taxon>
        <taxon>Primates</taxon>
        <taxon>Strepsirrhini</taxon>
        <taxon>Lemuriformes</taxon>
        <taxon>Lemuridae</taxon>
        <taxon>Prolemur</taxon>
    </lineage>
</organism>
<dbReference type="InterPro" id="IPR051017">
    <property type="entry name" value="Aldolase-II_Adducin_sf"/>
</dbReference>
<dbReference type="PANTHER" id="PTHR10672:SF5">
    <property type="entry name" value="GAMMA-ADDUCIN"/>
    <property type="match status" value="1"/>
</dbReference>
<dbReference type="GO" id="GO:0005856">
    <property type="term" value="C:cytoskeleton"/>
    <property type="evidence" value="ECO:0007669"/>
    <property type="project" value="TreeGrafter"/>
</dbReference>
<keyword evidence="2" id="KW-1185">Reference proteome</keyword>